<organism evidence="5 6">
    <name type="scientific">Massilia agrisoli</name>
    <dbReference type="NCBI Taxonomy" id="2892444"/>
    <lineage>
        <taxon>Bacteria</taxon>
        <taxon>Pseudomonadati</taxon>
        <taxon>Pseudomonadota</taxon>
        <taxon>Betaproteobacteria</taxon>
        <taxon>Burkholderiales</taxon>
        <taxon>Oxalobacteraceae</taxon>
        <taxon>Telluria group</taxon>
        <taxon>Massilia</taxon>
    </lineage>
</organism>
<dbReference type="RefSeq" id="WP_229432633.1">
    <property type="nucleotide sequence ID" value="NZ_JAJHPV010000013.1"/>
</dbReference>
<dbReference type="PANTHER" id="PTHR30332">
    <property type="entry name" value="PROBABLE GENERAL SECRETION PATHWAY PROTEIN D"/>
    <property type="match status" value="1"/>
</dbReference>
<dbReference type="Pfam" id="PF00263">
    <property type="entry name" value="Secretin"/>
    <property type="match status" value="1"/>
</dbReference>
<protein>
    <submittedName>
        <fullName evidence="5">Type II and III secretion system protein family protein</fullName>
    </submittedName>
</protein>
<gene>
    <name evidence="5" type="ORF">LMJ30_12290</name>
</gene>
<feature type="signal peptide" evidence="3">
    <location>
        <begin position="1"/>
        <end position="23"/>
    </location>
</feature>
<comment type="similarity">
    <text evidence="1">Belongs to the bacterial secretin family.</text>
</comment>
<dbReference type="InterPro" id="IPR007055">
    <property type="entry name" value="BON_dom"/>
</dbReference>
<dbReference type="InterPro" id="IPR001775">
    <property type="entry name" value="GspD/PilQ"/>
</dbReference>
<dbReference type="PROSITE" id="PS50914">
    <property type="entry name" value="BON"/>
    <property type="match status" value="1"/>
</dbReference>
<keyword evidence="6" id="KW-1185">Reference proteome</keyword>
<dbReference type="Pfam" id="PF13629">
    <property type="entry name" value="T2SS-T3SS_pil_N"/>
    <property type="match status" value="1"/>
</dbReference>
<feature type="domain" description="BON" evidence="4">
    <location>
        <begin position="128"/>
        <end position="198"/>
    </location>
</feature>
<evidence type="ECO:0000256" key="1">
    <source>
        <dbReference type="RuleBase" id="RU004003"/>
    </source>
</evidence>
<evidence type="ECO:0000313" key="5">
    <source>
        <dbReference type="EMBL" id="MCC6071740.1"/>
    </source>
</evidence>
<proteinExistence type="inferred from homology"/>
<dbReference type="PANTHER" id="PTHR30332:SF17">
    <property type="entry name" value="TYPE IV PILIATION SYSTEM PROTEIN DR_0774-RELATED"/>
    <property type="match status" value="1"/>
</dbReference>
<comment type="caution">
    <text evidence="5">The sequence shown here is derived from an EMBL/GenBank/DDBJ whole genome shotgun (WGS) entry which is preliminary data.</text>
</comment>
<evidence type="ECO:0000259" key="4">
    <source>
        <dbReference type="PROSITE" id="PS50914"/>
    </source>
</evidence>
<accession>A0ABS8IWZ1</accession>
<keyword evidence="3" id="KW-0732">Signal</keyword>
<dbReference type="InterPro" id="IPR050810">
    <property type="entry name" value="Bact_Secretion_Sys_Channel"/>
</dbReference>
<dbReference type="EMBL" id="JAJHPV010000013">
    <property type="protein sequence ID" value="MCC6071740.1"/>
    <property type="molecule type" value="Genomic_DNA"/>
</dbReference>
<name>A0ABS8IWZ1_9BURK</name>
<dbReference type="Proteomes" id="UP001198701">
    <property type="component" value="Unassembled WGS sequence"/>
</dbReference>
<feature type="chain" id="PRO_5047213622" evidence="3">
    <location>
        <begin position="24"/>
        <end position="504"/>
    </location>
</feature>
<evidence type="ECO:0000256" key="2">
    <source>
        <dbReference type="SAM" id="MobiDB-lite"/>
    </source>
</evidence>
<dbReference type="Pfam" id="PF04972">
    <property type="entry name" value="BON"/>
    <property type="match status" value="1"/>
</dbReference>
<dbReference type="PRINTS" id="PR00811">
    <property type="entry name" value="BCTERIALGSPD"/>
</dbReference>
<feature type="region of interest" description="Disordered" evidence="2">
    <location>
        <begin position="65"/>
        <end position="84"/>
    </location>
</feature>
<sequence length="504" mass="51616">MNTHILIAAWTAAAATIAAPAYGAAEAGAKNCKSVVVAPTAQVMLGKSSVVPLASPVTRIVASGQPSARPASAQPAAAPAAGPDSADSVSIADMDVLLLSPTDLFLRGKKAGATNVIMQDAAGACYLLDIVVTVDPATLQAKLAELMPEEGDIRVRSAENATVLTGKVSDATKVDEVMRIANAYGGGKRVVNLLRVTSPQQVMLEVKIAEVSKTLLDKFGIDVARMFTTADGLTSKIISGIFGGAPALMGRFGNNVAGGVLDSAAEAVVSGGNSAARTRLAAAGKSSTLIGIDAEKKDGLVRVLAEPNIMAISGQSASFLSGGKIFIPVAQSRDSGGTTITLEEKEFGVGLKFSPTVLEGSRVNLKLVSEVSELAQTGSPFTTVGGVTSVLPSITTRKIDTTVQLNDGQSFAVAGLIRNNVTETLSRFPGLGELPVLGALFRSTEFQKDQTELIFIITPRLVKPAAALAVPTDTHVEPGRADVILLGKAEATIPAAPAEPATGK</sequence>
<dbReference type="InterPro" id="IPR004846">
    <property type="entry name" value="T2SS/T3SS_dom"/>
</dbReference>
<reference evidence="5 6" key="1">
    <citation type="submission" date="2021-11" db="EMBL/GenBank/DDBJ databases">
        <authorList>
            <person name="Huq M.A."/>
        </authorList>
    </citation>
    <scope>NUCLEOTIDE SEQUENCE [LARGE SCALE GENOMIC DNA]</scope>
    <source>
        <strain evidence="5 6">MAHUQ-52</strain>
    </source>
</reference>
<dbReference type="InterPro" id="IPR032789">
    <property type="entry name" value="T2SS-T3SS_pil_N"/>
</dbReference>
<evidence type="ECO:0000313" key="6">
    <source>
        <dbReference type="Proteomes" id="UP001198701"/>
    </source>
</evidence>
<evidence type="ECO:0000256" key="3">
    <source>
        <dbReference type="SAM" id="SignalP"/>
    </source>
</evidence>